<dbReference type="InterPro" id="IPR028889">
    <property type="entry name" value="USP"/>
</dbReference>
<comment type="caution">
    <text evidence="2">The sequence shown here is derived from an EMBL/GenBank/DDBJ whole genome shotgun (WGS) entry which is preliminary data.</text>
</comment>
<feature type="region of interest" description="Disordered" evidence="1">
    <location>
        <begin position="1"/>
        <end position="45"/>
    </location>
</feature>
<evidence type="ECO:0000313" key="3">
    <source>
        <dbReference type="Proteomes" id="UP001152795"/>
    </source>
</evidence>
<feature type="region of interest" description="Disordered" evidence="1">
    <location>
        <begin position="62"/>
        <end position="92"/>
    </location>
</feature>
<dbReference type="SUPFAM" id="SSF54001">
    <property type="entry name" value="Cysteine proteinases"/>
    <property type="match status" value="1"/>
</dbReference>
<organism evidence="2 3">
    <name type="scientific">Paramuricea clavata</name>
    <name type="common">Red gorgonian</name>
    <name type="synonym">Violescent sea-whip</name>
    <dbReference type="NCBI Taxonomy" id="317549"/>
    <lineage>
        <taxon>Eukaryota</taxon>
        <taxon>Metazoa</taxon>
        <taxon>Cnidaria</taxon>
        <taxon>Anthozoa</taxon>
        <taxon>Octocorallia</taxon>
        <taxon>Malacalcyonacea</taxon>
        <taxon>Plexauridae</taxon>
        <taxon>Paramuricea</taxon>
    </lineage>
</organism>
<accession>A0A7D9EB05</accession>
<dbReference type="Gene3D" id="3.90.70.10">
    <property type="entry name" value="Cysteine proteinases"/>
    <property type="match status" value="1"/>
</dbReference>
<dbReference type="EMBL" id="CACRXK020005413">
    <property type="protein sequence ID" value="CAB4006119.1"/>
    <property type="molecule type" value="Genomic_DNA"/>
</dbReference>
<keyword evidence="3" id="KW-1185">Reference proteome</keyword>
<feature type="region of interest" description="Disordered" evidence="1">
    <location>
        <begin position="113"/>
        <end position="144"/>
    </location>
</feature>
<dbReference type="PROSITE" id="PS50235">
    <property type="entry name" value="USP_3"/>
    <property type="match status" value="1"/>
</dbReference>
<feature type="compositionally biased region" description="Polar residues" evidence="1">
    <location>
        <begin position="121"/>
        <end position="130"/>
    </location>
</feature>
<feature type="region of interest" description="Disordered" evidence="1">
    <location>
        <begin position="272"/>
        <end position="297"/>
    </location>
</feature>
<gene>
    <name evidence="2" type="ORF">PACLA_8A013193</name>
</gene>
<dbReference type="GO" id="GO:0016579">
    <property type="term" value="P:protein deubiquitination"/>
    <property type="evidence" value="ECO:0007669"/>
    <property type="project" value="InterPro"/>
</dbReference>
<reference evidence="2" key="1">
    <citation type="submission" date="2020-04" db="EMBL/GenBank/DDBJ databases">
        <authorList>
            <person name="Alioto T."/>
            <person name="Alioto T."/>
            <person name="Gomez Garrido J."/>
        </authorList>
    </citation>
    <scope>NUCLEOTIDE SEQUENCE</scope>
    <source>
        <strain evidence="2">A484AB</strain>
    </source>
</reference>
<dbReference type="Proteomes" id="UP001152795">
    <property type="component" value="Unassembled WGS sequence"/>
</dbReference>
<dbReference type="AlphaFoldDB" id="A0A7D9EB05"/>
<evidence type="ECO:0000313" key="2">
    <source>
        <dbReference type="EMBL" id="CAB4006119.1"/>
    </source>
</evidence>
<dbReference type="GO" id="GO:0004843">
    <property type="term" value="F:cysteine-type deubiquitinase activity"/>
    <property type="evidence" value="ECO:0007669"/>
    <property type="project" value="InterPro"/>
</dbReference>
<feature type="region of interest" description="Disordered" evidence="1">
    <location>
        <begin position="330"/>
        <end position="357"/>
    </location>
</feature>
<sequence length="606" mass="69934">MADTYHQSNITSGKNKTVDSIVIPSQGEMKKYSSSSNQYKKDLPASPACKLNWDISIDEKGSSFDNLGYKSDNRISNEQYDTEEQDTDRDCNSEEDFEIAVEDNLPIEEHELSTEPKQVDNENANNVTTGDHSESDEDISNGNANGNPFIAHFEGIIEEVLLSNTEIDEEESITHDANQSYCPEFCNFLKSYLHKMPLWSGVLLGSLDRYLDRDNLKDYPYLSFKSVNAKTEGYIECAMKNLKQDDFPGISRLRPDAFVLENYQRIRRRGNDYERIASKRGQKRKKQRKRIESTRCDIKKNKVNSNKKKENKFETKERCEKFSKPAKNPAVKVKDLSNSDENAETENNYSTVRGKKHQAGKRWKIPELAKEAGRQYDIHESLTSLSSTSLSDNSKIADLFSGLHQYNKTCLDCYKRENIHAEKFFSFFIPLDQDITNLVDSLYDSLTEVVEMFCEVCNKQTDHFRNGYLLEFPTTWVVTFKRFQIDEDQKEKNPATVSLPWHFSLNAGENHRYYNLTSCALHYRQRIDCGHYTALVFNDNSVLEINDTVIKQSKKSKKIFRLWDVCNKDTKICTMTKDGYGLYGKDLKSIFCASFKSFLKSTLKLL</sequence>
<name>A0A7D9EB05_PARCT</name>
<feature type="compositionally biased region" description="Basic residues" evidence="1">
    <location>
        <begin position="278"/>
        <end position="289"/>
    </location>
</feature>
<dbReference type="InterPro" id="IPR038765">
    <property type="entry name" value="Papain-like_cys_pep_sf"/>
</dbReference>
<dbReference type="InterPro" id="IPR001394">
    <property type="entry name" value="Peptidase_C19_UCH"/>
</dbReference>
<feature type="compositionally biased region" description="Acidic residues" evidence="1">
    <location>
        <begin position="80"/>
        <end position="92"/>
    </location>
</feature>
<evidence type="ECO:0000256" key="1">
    <source>
        <dbReference type="SAM" id="MobiDB-lite"/>
    </source>
</evidence>
<dbReference type="Pfam" id="PF00443">
    <property type="entry name" value="UCH"/>
    <property type="match status" value="1"/>
</dbReference>
<feature type="compositionally biased region" description="Polar residues" evidence="1">
    <location>
        <begin position="1"/>
        <end position="15"/>
    </location>
</feature>
<protein>
    <submittedName>
        <fullName evidence="2">Uncharacterized protein</fullName>
    </submittedName>
</protein>
<dbReference type="OrthoDB" id="413122at2759"/>
<proteinExistence type="predicted"/>